<dbReference type="InterPro" id="IPR021115">
    <property type="entry name" value="Pyridoxal-P_BS"/>
</dbReference>
<keyword evidence="3" id="KW-0210">Decarboxylase</keyword>
<evidence type="ECO:0000256" key="6">
    <source>
        <dbReference type="PIRSR" id="PIRSR602129-50"/>
    </source>
</evidence>
<dbReference type="GO" id="GO:0019752">
    <property type="term" value="P:carboxylic acid metabolic process"/>
    <property type="evidence" value="ECO:0007669"/>
    <property type="project" value="InterPro"/>
</dbReference>
<evidence type="ECO:0000313" key="9">
    <source>
        <dbReference type="Proteomes" id="UP000256253"/>
    </source>
</evidence>
<dbReference type="Gene3D" id="3.90.1150.10">
    <property type="entry name" value="Aspartate Aminotransferase, domain 1"/>
    <property type="match status" value="1"/>
</dbReference>
<evidence type="ECO:0000256" key="7">
    <source>
        <dbReference type="RuleBase" id="RU000382"/>
    </source>
</evidence>
<gene>
    <name evidence="8" type="ORF">DFJ65_1176</name>
</gene>
<dbReference type="SUPFAM" id="SSF53383">
    <property type="entry name" value="PLP-dependent transferases"/>
    <property type="match status" value="1"/>
</dbReference>
<keyword evidence="4 6" id="KW-0663">Pyridoxal phosphate</keyword>
<evidence type="ECO:0000256" key="3">
    <source>
        <dbReference type="ARBA" id="ARBA00022793"/>
    </source>
</evidence>
<evidence type="ECO:0000313" key="8">
    <source>
        <dbReference type="EMBL" id="REF30182.1"/>
    </source>
</evidence>
<dbReference type="EMBL" id="QTUA01000001">
    <property type="protein sequence ID" value="REF30182.1"/>
    <property type="molecule type" value="Genomic_DNA"/>
</dbReference>
<keyword evidence="5 7" id="KW-0456">Lyase</keyword>
<dbReference type="InterPro" id="IPR015424">
    <property type="entry name" value="PyrdxlP-dep_Trfase"/>
</dbReference>
<organism evidence="8 9">
    <name type="scientific">Calidifontibacter indicus</name>
    <dbReference type="NCBI Taxonomy" id="419650"/>
    <lineage>
        <taxon>Bacteria</taxon>
        <taxon>Bacillati</taxon>
        <taxon>Actinomycetota</taxon>
        <taxon>Actinomycetes</taxon>
        <taxon>Micrococcales</taxon>
        <taxon>Dermacoccaceae</taxon>
        <taxon>Calidifontibacter</taxon>
    </lineage>
</organism>
<comment type="caution">
    <text evidence="8">The sequence shown here is derived from an EMBL/GenBank/DDBJ whole genome shotgun (WGS) entry which is preliminary data.</text>
</comment>
<dbReference type="InterPro" id="IPR002129">
    <property type="entry name" value="PyrdxlP-dep_de-COase"/>
</dbReference>
<protein>
    <submittedName>
        <fullName evidence="8">Glutamate/tyrosine decarboxylase-like PLP-dependent enzyme</fullName>
    </submittedName>
</protein>
<evidence type="ECO:0000256" key="4">
    <source>
        <dbReference type="ARBA" id="ARBA00022898"/>
    </source>
</evidence>
<dbReference type="GO" id="GO:0004058">
    <property type="term" value="F:aromatic-L-amino-acid decarboxylase activity"/>
    <property type="evidence" value="ECO:0007669"/>
    <property type="project" value="UniProtKB-ARBA"/>
</dbReference>
<dbReference type="Pfam" id="PF00282">
    <property type="entry name" value="Pyridoxal_deC"/>
    <property type="match status" value="1"/>
</dbReference>
<evidence type="ECO:0000256" key="1">
    <source>
        <dbReference type="ARBA" id="ARBA00001933"/>
    </source>
</evidence>
<dbReference type="InterPro" id="IPR015422">
    <property type="entry name" value="PyrdxlP-dep_Trfase_small"/>
</dbReference>
<dbReference type="Proteomes" id="UP000256253">
    <property type="component" value="Unassembled WGS sequence"/>
</dbReference>
<dbReference type="PANTHER" id="PTHR11999:SF70">
    <property type="entry name" value="MIP05841P"/>
    <property type="match status" value="1"/>
</dbReference>
<name>A0A3D9UL38_9MICO</name>
<reference evidence="8 9" key="1">
    <citation type="submission" date="2018-08" db="EMBL/GenBank/DDBJ databases">
        <title>Sequencing the genomes of 1000 actinobacteria strains.</title>
        <authorList>
            <person name="Klenk H.-P."/>
        </authorList>
    </citation>
    <scope>NUCLEOTIDE SEQUENCE [LARGE SCALE GENOMIC DNA]</scope>
    <source>
        <strain evidence="8 9">DSM 22967</strain>
    </source>
</reference>
<dbReference type="AlphaFoldDB" id="A0A3D9UL38"/>
<evidence type="ECO:0000256" key="2">
    <source>
        <dbReference type="ARBA" id="ARBA00009533"/>
    </source>
</evidence>
<dbReference type="PROSITE" id="PS00392">
    <property type="entry name" value="DDC_GAD_HDC_YDC"/>
    <property type="match status" value="1"/>
</dbReference>
<sequence>MRTAALDSALVHRFDEKTQQLSDAIAAYADERLKLDPVPLDGPATPEELQELVGQTITREGLGGLSALELFAEKLAPNCLSIDHPRYLSFIPCAPTREAAMFDLVVGASALYAGSWLEGSGAVYAENQALRWIADLVGLPAEAGGQFVQGGTIGNLSALVAARESAREKSTGRPYRVAATYGSHSSIATACKVMDAELVKVPLDNWQLTGENLRKVLQDNDPDTFFAVVATAGTTNFGIIDDIASVAEVCEEYGIWLHVDGAYGGAGLAAPSIRSKYAGIERCNSFIVDPHKWLFAPFDCCALIYRDPVQGRAAHTQHATYLDVLTDSAEWNPSDFSIGLTRRARGLPFWFSLAVNGTDKYTEAIEHTLDIARFANAEITERPYLELVREGSLTVVVFRRLGWTAQDYQRWSDDLLKREIGFVVPTSHEGETLARFAIVNPLTSEDDITEILDTMA</sequence>
<dbReference type="Gene3D" id="3.40.640.10">
    <property type="entry name" value="Type I PLP-dependent aspartate aminotransferase-like (Major domain)"/>
    <property type="match status" value="1"/>
</dbReference>
<dbReference type="PANTHER" id="PTHR11999">
    <property type="entry name" value="GROUP II PYRIDOXAL-5-PHOSPHATE DECARBOXYLASE"/>
    <property type="match status" value="1"/>
</dbReference>
<dbReference type="GO" id="GO:0030170">
    <property type="term" value="F:pyridoxal phosphate binding"/>
    <property type="evidence" value="ECO:0007669"/>
    <property type="project" value="InterPro"/>
</dbReference>
<comment type="similarity">
    <text evidence="2 7">Belongs to the group II decarboxylase family.</text>
</comment>
<evidence type="ECO:0000256" key="5">
    <source>
        <dbReference type="ARBA" id="ARBA00023239"/>
    </source>
</evidence>
<comment type="cofactor">
    <cofactor evidence="1 6 7">
        <name>pyridoxal 5'-phosphate</name>
        <dbReference type="ChEBI" id="CHEBI:597326"/>
    </cofactor>
</comment>
<dbReference type="InterPro" id="IPR010977">
    <property type="entry name" value="Aromatic_deC"/>
</dbReference>
<feature type="modified residue" description="N6-(pyridoxal phosphate)lysine" evidence="6">
    <location>
        <position position="292"/>
    </location>
</feature>
<proteinExistence type="inferred from homology"/>
<keyword evidence="9" id="KW-1185">Reference proteome</keyword>
<accession>A0A3D9UL38</accession>
<dbReference type="InterPro" id="IPR015421">
    <property type="entry name" value="PyrdxlP-dep_Trfase_major"/>
</dbReference>